<feature type="compositionally biased region" description="Basic and acidic residues" evidence="1">
    <location>
        <begin position="80"/>
        <end position="92"/>
    </location>
</feature>
<evidence type="ECO:0000313" key="2">
    <source>
        <dbReference type="EMBL" id="RZS74651.1"/>
    </source>
</evidence>
<dbReference type="AlphaFoldDB" id="A0A4Q7MZF1"/>
<comment type="caution">
    <text evidence="2">The sequence shown here is derived from an EMBL/GenBank/DDBJ whole genome shotgun (WGS) entry which is preliminary data.</text>
</comment>
<keyword evidence="3" id="KW-1185">Reference proteome</keyword>
<dbReference type="EMBL" id="SGXA01000001">
    <property type="protein sequence ID" value="RZS74651.1"/>
    <property type="molecule type" value="Genomic_DNA"/>
</dbReference>
<sequence>MSTSQKKPAKKKPLTQLQKVKKALNAAAKILNSKILQPDLSSSNSLKEFKSEAAAAAFKIVLYQVWCESERKVVTSPSADKNEQQRLSDKHDQRHGHTSKVLSTT</sequence>
<protein>
    <submittedName>
        <fullName evidence="2">Uncharacterized protein</fullName>
    </submittedName>
</protein>
<proteinExistence type="predicted"/>
<dbReference type="RefSeq" id="WP_130539101.1">
    <property type="nucleotide sequence ID" value="NZ_CP042431.1"/>
</dbReference>
<accession>A0A4Q7MZF1</accession>
<feature type="region of interest" description="Disordered" evidence="1">
    <location>
        <begin position="72"/>
        <end position="105"/>
    </location>
</feature>
<gene>
    <name evidence="2" type="ORF">EV199_0500</name>
</gene>
<dbReference type="Proteomes" id="UP000293874">
    <property type="component" value="Unassembled WGS sequence"/>
</dbReference>
<name>A0A4Q7MZF1_9BACT</name>
<evidence type="ECO:0000256" key="1">
    <source>
        <dbReference type="SAM" id="MobiDB-lite"/>
    </source>
</evidence>
<evidence type="ECO:0000313" key="3">
    <source>
        <dbReference type="Proteomes" id="UP000293874"/>
    </source>
</evidence>
<reference evidence="2 3" key="1">
    <citation type="submission" date="2019-02" db="EMBL/GenBank/DDBJ databases">
        <title>Genomic Encyclopedia of Type Strains, Phase IV (KMG-IV): sequencing the most valuable type-strain genomes for metagenomic binning, comparative biology and taxonomic classification.</title>
        <authorList>
            <person name="Goeker M."/>
        </authorList>
    </citation>
    <scope>NUCLEOTIDE SEQUENCE [LARGE SCALE GENOMIC DNA]</scope>
    <source>
        <strain evidence="2 3">DSM 18116</strain>
    </source>
</reference>
<organism evidence="2 3">
    <name type="scientific">Pseudobacter ginsenosidimutans</name>
    <dbReference type="NCBI Taxonomy" id="661488"/>
    <lineage>
        <taxon>Bacteria</taxon>
        <taxon>Pseudomonadati</taxon>
        <taxon>Bacteroidota</taxon>
        <taxon>Chitinophagia</taxon>
        <taxon>Chitinophagales</taxon>
        <taxon>Chitinophagaceae</taxon>
        <taxon>Pseudobacter</taxon>
    </lineage>
</organism>